<comment type="caution">
    <text evidence="2">The sequence shown here is derived from an EMBL/GenBank/DDBJ whole genome shotgun (WGS) entry which is preliminary data.</text>
</comment>
<sequence length="236" mass="26479">MNILVIQSGALDPIGVLGDALIQQGANLSIWLSAEEEAPPEGDYAGLILLGGSMNAHEDEKFPHLHQCVELIHQFHAEGKPIMGVCLGAQLIARAFGRQVYPHTVPEIGFVPITVADPTAEEPWLQGCPDDLHLMQWHFDTFDLPNQATLLMTNDICKHQAYRIGRNIYGFQFHLEVTPEIVRKWLATKNEWVEKNYPDLDQQVAEQLAHYAHQSARFAEQVANFWINLVPVSLSV</sequence>
<dbReference type="OrthoDB" id="9813383at2"/>
<dbReference type="Proteomes" id="UP000248857">
    <property type="component" value="Unassembled WGS sequence"/>
</dbReference>
<dbReference type="PANTHER" id="PTHR42695">
    <property type="entry name" value="GLUTAMINE AMIDOTRANSFERASE YLR126C-RELATED"/>
    <property type="match status" value="1"/>
</dbReference>
<dbReference type="InterPro" id="IPR017926">
    <property type="entry name" value="GATASE"/>
</dbReference>
<dbReference type="AlphaFoldDB" id="A0A2W1JKE0"/>
<reference evidence="2 3" key="1">
    <citation type="journal article" date="2018" name="Sci. Rep.">
        <title>A novel species of the marine cyanobacterium Acaryochloris with a unique pigment content and lifestyle.</title>
        <authorList>
            <person name="Partensky F."/>
            <person name="Six C."/>
            <person name="Ratin M."/>
            <person name="Garczarek L."/>
            <person name="Vaulot D."/>
            <person name="Probert I."/>
            <person name="Calteau A."/>
            <person name="Gourvil P."/>
            <person name="Marie D."/>
            <person name="Grebert T."/>
            <person name="Bouchier C."/>
            <person name="Le Panse S."/>
            <person name="Gachenot M."/>
            <person name="Rodriguez F."/>
            <person name="Garrido J.L."/>
        </authorList>
    </citation>
    <scope>NUCLEOTIDE SEQUENCE [LARGE SCALE GENOMIC DNA]</scope>
    <source>
        <strain evidence="2 3">RCC1774</strain>
    </source>
</reference>
<dbReference type="EMBL" id="PQWO01000013">
    <property type="protein sequence ID" value="PZD71935.1"/>
    <property type="molecule type" value="Genomic_DNA"/>
</dbReference>
<evidence type="ECO:0000313" key="3">
    <source>
        <dbReference type="Proteomes" id="UP000248857"/>
    </source>
</evidence>
<gene>
    <name evidence="2" type="primary">carA_2</name>
    <name evidence="2" type="ORF">C1752_04281</name>
</gene>
<dbReference type="InterPro" id="IPR044992">
    <property type="entry name" value="ChyE-like"/>
</dbReference>
<dbReference type="Pfam" id="PF00117">
    <property type="entry name" value="GATase"/>
    <property type="match status" value="1"/>
</dbReference>
<accession>A0A2W1JKE0</accession>
<dbReference type="Gene3D" id="3.40.50.880">
    <property type="match status" value="1"/>
</dbReference>
<dbReference type="PANTHER" id="PTHR42695:SF5">
    <property type="entry name" value="GLUTAMINE AMIDOTRANSFERASE YLR126C-RELATED"/>
    <property type="match status" value="1"/>
</dbReference>
<dbReference type="CDD" id="cd01741">
    <property type="entry name" value="GATase1_1"/>
    <property type="match status" value="1"/>
</dbReference>
<proteinExistence type="predicted"/>
<evidence type="ECO:0000259" key="1">
    <source>
        <dbReference type="Pfam" id="PF00117"/>
    </source>
</evidence>
<dbReference type="EC" id="6.3.5.5" evidence="2"/>
<evidence type="ECO:0000313" key="2">
    <source>
        <dbReference type="EMBL" id="PZD71935.1"/>
    </source>
</evidence>
<organism evidence="2 3">
    <name type="scientific">Acaryochloris thomasi RCC1774</name>
    <dbReference type="NCBI Taxonomy" id="1764569"/>
    <lineage>
        <taxon>Bacteria</taxon>
        <taxon>Bacillati</taxon>
        <taxon>Cyanobacteriota</taxon>
        <taxon>Cyanophyceae</taxon>
        <taxon>Acaryochloridales</taxon>
        <taxon>Acaryochloridaceae</taxon>
        <taxon>Acaryochloris</taxon>
        <taxon>Acaryochloris thomasi</taxon>
    </lineage>
</organism>
<dbReference type="GO" id="GO:0005829">
    <property type="term" value="C:cytosol"/>
    <property type="evidence" value="ECO:0007669"/>
    <property type="project" value="TreeGrafter"/>
</dbReference>
<dbReference type="PROSITE" id="PS51273">
    <property type="entry name" value="GATASE_TYPE_1"/>
    <property type="match status" value="1"/>
</dbReference>
<dbReference type="GO" id="GO:0004088">
    <property type="term" value="F:carbamoyl-phosphate synthase (glutamine-hydrolyzing) activity"/>
    <property type="evidence" value="ECO:0007669"/>
    <property type="project" value="UniProtKB-EC"/>
</dbReference>
<dbReference type="InterPro" id="IPR029062">
    <property type="entry name" value="Class_I_gatase-like"/>
</dbReference>
<dbReference type="RefSeq" id="WP_110987522.1">
    <property type="nucleotide sequence ID" value="NZ_CAWNWM010000013.1"/>
</dbReference>
<name>A0A2W1JKE0_9CYAN</name>
<feature type="domain" description="Glutamine amidotransferase" evidence="1">
    <location>
        <begin position="30"/>
        <end position="180"/>
    </location>
</feature>
<protein>
    <submittedName>
        <fullName evidence="2">Carbamoyl-phosphate synthase small chain</fullName>
        <ecNumber evidence="2">6.3.5.5</ecNumber>
    </submittedName>
</protein>
<keyword evidence="2" id="KW-0436">Ligase</keyword>
<dbReference type="SUPFAM" id="SSF52317">
    <property type="entry name" value="Class I glutamine amidotransferase-like"/>
    <property type="match status" value="1"/>
</dbReference>
<keyword evidence="3" id="KW-1185">Reference proteome</keyword>